<dbReference type="AlphaFoldDB" id="A0A4U1GPV5"/>
<dbReference type="EMBL" id="SWDX01000001">
    <property type="protein sequence ID" value="TKC65170.1"/>
    <property type="molecule type" value="Genomic_DNA"/>
</dbReference>
<comment type="caution">
    <text evidence="3">The sequence shown here is derived from an EMBL/GenBank/DDBJ whole genome shotgun (WGS) entry which is preliminary data.</text>
</comment>
<evidence type="ECO:0000259" key="2">
    <source>
        <dbReference type="Pfam" id="PF24391"/>
    </source>
</evidence>
<name>A0A4U1GPV5_9SPHI</name>
<dbReference type="SUPFAM" id="SSF55874">
    <property type="entry name" value="ATPase domain of HSP90 chaperone/DNA topoisomerase II/histidine kinase"/>
    <property type="match status" value="1"/>
</dbReference>
<feature type="region of interest" description="Disordered" evidence="1">
    <location>
        <begin position="503"/>
        <end position="522"/>
    </location>
</feature>
<dbReference type="Pfam" id="PF24391">
    <property type="entry name" value="HD-CE"/>
    <property type="match status" value="1"/>
</dbReference>
<accession>A0A4U1GPV5</accession>
<proteinExistence type="predicted"/>
<evidence type="ECO:0000313" key="4">
    <source>
        <dbReference type="Proteomes" id="UP000309594"/>
    </source>
</evidence>
<protein>
    <recommendedName>
        <fullName evidence="2">HD-CE domain-containing protein</fullName>
    </recommendedName>
</protein>
<evidence type="ECO:0000256" key="1">
    <source>
        <dbReference type="SAM" id="MobiDB-lite"/>
    </source>
</evidence>
<sequence length="1013" mass="117704">MPTAIQNPFIDLPIWEHFLKTTENETDNRQMVINHIGHALPLLERIIVAYPSFTLHNAQHQHNILRLIGEILGIRLQGLSGLETAILILSAVYHDIGMVYKPEELKTVSLEPEFEEFLFINTAAKLQFEEDGKQATESLIGWYCRWMHAKRVWPFLQDVDSTIPFVWDKVPFKVELGNVCESHNSSIEYIKNNDDKFSVTFLGKCDLKFCALLLRIGDILDFDDTRTPLSLYEYLGLDKSNKADDQISDKEWRQHMSAKGFTVEREHGRTRLRFIAVPEHPKVEVGIRSFLKIIETELNACARLLRFCSDEWVHFELPDEINLEGIKSKNYRSGNYHFSLAEDDVMKLLTGEGIYNDDFIFLRELLQNAIDTSRHREFRERLVDSTFHASPIIVSNFTDDEGYQWIRIDDYGMGMNLEIIEKHLLKKGKSYYNSDAFKLEKLAIREKIHADFVPISRFGIGLLSCFIAGDKIEISTVHKDEPNNPYRLSVEGRNGFFMLQSKKEHDTPAPMPAENKPEKDYRKNPGTSIAVRIVTNKEYEGFDVKALLERYLMAPPVPVEYDGTAIGGDFKELMDTPWATAQSFELNEEYVNKVRTLTELPLESGIKISILPISLTQDALSSNIKGQLIITYIDIPEHPLLRDDNIRFTLDSQNRKIEVQCVKTKKKDGKTFDERETEDVSFLFDHLKIPDVVTLNPYSFHPYHLNVLRFSHNGIRIPEDTKTLALNRGGINSYQLNWGHLSNFNFICSGVVYFQDELLPNLTVSRNEIREMTFPTVAHLLVALRSLNRLIYDNPEQHQFNFFERLEHDVEFTSGIIEKSRFYESHREFWNQEIKIHTGDGVLSVDELIEKSPNDLEIFNNYHSSAFYRNLIKYVLESNFDISVAYFHEEGSDVKRFYLSTKSTVNSVIVEGFEPQTFMRFKNHSSLLPGKEVNIDHPYTKWYASAYPLLTKEYFHYSMQLIHGLFGSWESNKPEIEKINRILDKLRKVLPEDLRPLKEINLKRDDFQRKEVL</sequence>
<dbReference type="InterPro" id="IPR056471">
    <property type="entry name" value="HD-CE"/>
</dbReference>
<feature type="domain" description="HD-CE" evidence="2">
    <location>
        <begin position="51"/>
        <end position="299"/>
    </location>
</feature>
<dbReference type="Proteomes" id="UP000309594">
    <property type="component" value="Unassembled WGS sequence"/>
</dbReference>
<organism evidence="3 4">
    <name type="scientific">Pedobacter hiemivivus</name>
    <dbReference type="NCBI Taxonomy" id="2530454"/>
    <lineage>
        <taxon>Bacteria</taxon>
        <taxon>Pseudomonadati</taxon>
        <taxon>Bacteroidota</taxon>
        <taxon>Sphingobacteriia</taxon>
        <taxon>Sphingobacteriales</taxon>
        <taxon>Sphingobacteriaceae</taxon>
        <taxon>Pedobacter</taxon>
    </lineage>
</organism>
<dbReference type="InterPro" id="IPR036890">
    <property type="entry name" value="HATPase_C_sf"/>
</dbReference>
<dbReference type="InterPro" id="IPR020575">
    <property type="entry name" value="Hsp90_N"/>
</dbReference>
<dbReference type="Gene3D" id="3.30.565.10">
    <property type="entry name" value="Histidine kinase-like ATPase, C-terminal domain"/>
    <property type="match status" value="1"/>
</dbReference>
<gene>
    <name evidence="3" type="ORF">FBD94_01020</name>
</gene>
<dbReference type="PRINTS" id="PR00775">
    <property type="entry name" value="HEATSHOCK90"/>
</dbReference>
<dbReference type="RefSeq" id="WP_136878771.1">
    <property type="nucleotide sequence ID" value="NZ_SWDX01000001.1"/>
</dbReference>
<evidence type="ECO:0000313" key="3">
    <source>
        <dbReference type="EMBL" id="TKC65170.1"/>
    </source>
</evidence>
<reference evidence="3 4" key="1">
    <citation type="submission" date="2019-04" db="EMBL/GenBank/DDBJ databases">
        <title>Pedobacter sp. RP-1-16 sp. nov., isolated from Arctic soil.</title>
        <authorList>
            <person name="Dahal R.H."/>
            <person name="Kim D.-U."/>
        </authorList>
    </citation>
    <scope>NUCLEOTIDE SEQUENCE [LARGE SCALE GENOMIC DNA]</scope>
    <source>
        <strain evidence="3 4">RP-1-16</strain>
    </source>
</reference>